<dbReference type="OrthoDB" id="6485510at2759"/>
<evidence type="ECO:0000256" key="2">
    <source>
        <dbReference type="ARBA" id="ARBA00005377"/>
    </source>
</evidence>
<keyword evidence="3" id="KW-0444">Lipid biosynthesis</keyword>
<keyword evidence="5" id="KW-0256">Endoplasmic reticulum</keyword>
<evidence type="ECO:0000256" key="8">
    <source>
        <dbReference type="ARBA" id="ARBA00023011"/>
    </source>
</evidence>
<accession>V3ZH85</accession>
<keyword evidence="15" id="KW-1185">Reference proteome</keyword>
<keyword evidence="6" id="KW-0752">Steroid biosynthesis</keyword>
<evidence type="ECO:0000256" key="6">
    <source>
        <dbReference type="ARBA" id="ARBA00022955"/>
    </source>
</evidence>
<evidence type="ECO:0000313" key="15">
    <source>
        <dbReference type="Proteomes" id="UP000030746"/>
    </source>
</evidence>
<feature type="transmembrane region" description="Helical" evidence="13">
    <location>
        <begin position="14"/>
        <end position="35"/>
    </location>
</feature>
<dbReference type="GO" id="GO:0016126">
    <property type="term" value="P:sterol biosynthetic process"/>
    <property type="evidence" value="ECO:0007669"/>
    <property type="project" value="UniProtKB-KW"/>
</dbReference>
<dbReference type="PANTHER" id="PTHR15451:SF19">
    <property type="entry name" value="ERGOSTEROL BIOSYNTHETIC PROTEIN 28 HOMOLOG"/>
    <property type="match status" value="1"/>
</dbReference>
<evidence type="ECO:0000256" key="13">
    <source>
        <dbReference type="SAM" id="Phobius"/>
    </source>
</evidence>
<evidence type="ECO:0000313" key="14">
    <source>
        <dbReference type="EMBL" id="ESO83537.1"/>
    </source>
</evidence>
<proteinExistence type="inferred from homology"/>
<evidence type="ECO:0008006" key="16">
    <source>
        <dbReference type="Google" id="ProtNLM"/>
    </source>
</evidence>
<evidence type="ECO:0000256" key="4">
    <source>
        <dbReference type="ARBA" id="ARBA00022692"/>
    </source>
</evidence>
<dbReference type="CTD" id="20247063"/>
<dbReference type="HOGENOM" id="CLU_114589_0_0_1"/>
<dbReference type="PANTHER" id="PTHR15451">
    <property type="entry name" value="ERGOSTEROL BIOSYNTHETIC PROTEIN 28-RELATED"/>
    <property type="match status" value="1"/>
</dbReference>
<dbReference type="RefSeq" id="XP_009065793.1">
    <property type="nucleotide sequence ID" value="XM_009067545.1"/>
</dbReference>
<organism evidence="14 15">
    <name type="scientific">Lottia gigantea</name>
    <name type="common">Giant owl limpet</name>
    <dbReference type="NCBI Taxonomy" id="225164"/>
    <lineage>
        <taxon>Eukaryota</taxon>
        <taxon>Metazoa</taxon>
        <taxon>Spiralia</taxon>
        <taxon>Lophotrochozoa</taxon>
        <taxon>Mollusca</taxon>
        <taxon>Gastropoda</taxon>
        <taxon>Patellogastropoda</taxon>
        <taxon>Lottioidea</taxon>
        <taxon>Lottiidae</taxon>
        <taxon>Lottia</taxon>
    </lineage>
</organism>
<name>V3ZH85_LOTGI</name>
<dbReference type="KEGG" id="lgi:LOTGIDRAFT_222610"/>
<sequence>MADRESLPQRYIRYLRVWIGFVAVMALGNTVQCFVDPQLLKSKLYTVNPEANVNGLVANLFGIWTLLSAALRFYCAIDIFNIALYHLTYFSFYLALGHFVSEVLVYKTATFSVGVMAPLIVSSLSIVTMSIGYGYLTKAQQNVEDITDETRQLASQFRSGKYKVRKE</sequence>
<keyword evidence="10 13" id="KW-0472">Membrane</keyword>
<dbReference type="Pfam" id="PF03694">
    <property type="entry name" value="Erg28"/>
    <property type="match status" value="1"/>
</dbReference>
<evidence type="ECO:0000256" key="1">
    <source>
        <dbReference type="ARBA" id="ARBA00004477"/>
    </source>
</evidence>
<keyword evidence="7 13" id="KW-1133">Transmembrane helix</keyword>
<dbReference type="GO" id="GO:0030674">
    <property type="term" value="F:protein-macromolecule adaptor activity"/>
    <property type="evidence" value="ECO:0007669"/>
    <property type="project" value="TreeGrafter"/>
</dbReference>
<protein>
    <recommendedName>
        <fullName evidence="16">Ergosterol biosynthetic protein 28</fullName>
    </recommendedName>
</protein>
<dbReference type="GeneID" id="20247063"/>
<feature type="transmembrane region" description="Helical" evidence="13">
    <location>
        <begin position="82"/>
        <end position="101"/>
    </location>
</feature>
<comment type="similarity">
    <text evidence="2">Belongs to the ERG28 family.</text>
</comment>
<feature type="transmembrane region" description="Helical" evidence="13">
    <location>
        <begin position="55"/>
        <end position="75"/>
    </location>
</feature>
<dbReference type="GO" id="GO:0005789">
    <property type="term" value="C:endoplasmic reticulum membrane"/>
    <property type="evidence" value="ECO:0007669"/>
    <property type="project" value="UniProtKB-SubCell"/>
</dbReference>
<comment type="subcellular location">
    <subcellularLocation>
        <location evidence="1">Endoplasmic reticulum membrane</location>
        <topology evidence="1">Multi-pass membrane protein</topology>
    </subcellularLocation>
</comment>
<evidence type="ECO:0000256" key="11">
    <source>
        <dbReference type="ARBA" id="ARBA00023166"/>
    </source>
</evidence>
<keyword evidence="9" id="KW-0443">Lipid metabolism</keyword>
<evidence type="ECO:0000256" key="5">
    <source>
        <dbReference type="ARBA" id="ARBA00022824"/>
    </source>
</evidence>
<keyword evidence="12" id="KW-0753">Steroid metabolism</keyword>
<feature type="transmembrane region" description="Helical" evidence="13">
    <location>
        <begin position="113"/>
        <end position="136"/>
    </location>
</feature>
<dbReference type="OMA" id="NIAIWTY"/>
<keyword evidence="4 13" id="KW-0812">Transmembrane</keyword>
<dbReference type="AlphaFoldDB" id="V3ZH85"/>
<evidence type="ECO:0000256" key="12">
    <source>
        <dbReference type="ARBA" id="ARBA00023221"/>
    </source>
</evidence>
<evidence type="ECO:0000256" key="10">
    <source>
        <dbReference type="ARBA" id="ARBA00023136"/>
    </source>
</evidence>
<evidence type="ECO:0000256" key="9">
    <source>
        <dbReference type="ARBA" id="ARBA00023098"/>
    </source>
</evidence>
<keyword evidence="11" id="KW-1207">Sterol metabolism</keyword>
<dbReference type="STRING" id="225164.V3ZH85"/>
<gene>
    <name evidence="14" type="ORF">LOTGIDRAFT_222610</name>
</gene>
<dbReference type="Proteomes" id="UP000030746">
    <property type="component" value="Unassembled WGS sequence"/>
</dbReference>
<keyword evidence="8" id="KW-0756">Sterol biosynthesis</keyword>
<dbReference type="InterPro" id="IPR005352">
    <property type="entry name" value="Erg28"/>
</dbReference>
<reference evidence="14 15" key="1">
    <citation type="journal article" date="2013" name="Nature">
        <title>Insights into bilaterian evolution from three spiralian genomes.</title>
        <authorList>
            <person name="Simakov O."/>
            <person name="Marletaz F."/>
            <person name="Cho S.J."/>
            <person name="Edsinger-Gonzales E."/>
            <person name="Havlak P."/>
            <person name="Hellsten U."/>
            <person name="Kuo D.H."/>
            <person name="Larsson T."/>
            <person name="Lv J."/>
            <person name="Arendt D."/>
            <person name="Savage R."/>
            <person name="Osoegawa K."/>
            <person name="de Jong P."/>
            <person name="Grimwood J."/>
            <person name="Chapman J.A."/>
            <person name="Shapiro H."/>
            <person name="Aerts A."/>
            <person name="Otillar R.P."/>
            <person name="Terry A.Y."/>
            <person name="Boore J.L."/>
            <person name="Grigoriev I.V."/>
            <person name="Lindberg D.R."/>
            <person name="Seaver E.C."/>
            <person name="Weisblat D.A."/>
            <person name="Putnam N.H."/>
            <person name="Rokhsar D.S."/>
        </authorList>
    </citation>
    <scope>NUCLEOTIDE SEQUENCE [LARGE SCALE GENOMIC DNA]</scope>
</reference>
<dbReference type="EMBL" id="KB203660">
    <property type="protein sequence ID" value="ESO83537.1"/>
    <property type="molecule type" value="Genomic_DNA"/>
</dbReference>
<evidence type="ECO:0000256" key="7">
    <source>
        <dbReference type="ARBA" id="ARBA00022989"/>
    </source>
</evidence>
<evidence type="ECO:0000256" key="3">
    <source>
        <dbReference type="ARBA" id="ARBA00022516"/>
    </source>
</evidence>